<dbReference type="PATRIC" id="fig|1208918.3.peg.433"/>
<evidence type="ECO:0000313" key="7">
    <source>
        <dbReference type="EMBL" id="AGF47733.1"/>
    </source>
</evidence>
<feature type="transmembrane region" description="Helical" evidence="6">
    <location>
        <begin position="303"/>
        <end position="325"/>
    </location>
</feature>
<evidence type="ECO:0000256" key="3">
    <source>
        <dbReference type="ARBA" id="ARBA00022692"/>
    </source>
</evidence>
<proteinExistence type="predicted"/>
<accession>M1L509</accession>
<sequence>MSIFKKSFFYEINKNFAFVLSILIFIWFSIIIIRIFKENFLIDLSINNMFKMVFLHIITALPIIMTVSLFIAVIRTIMRSYRDSEMIVWMISGLSLKDVYNLVLTFSIPISLIIMIFSLFLSPIAYRKIEQIHRSSLEDSNLYKVSPGNFMEFNSGNIVFFAENINKNNEFSNVFVRLINHNEFILVTAKSLKIDKLLDCNNFFVMKGVSISNIGSNSSEITFTHFDEYEVCLDDFYNTNFNSSCFMSNKRFMKGLSTKRLFFENSNLSWSYIVGRISIPIVALNLSFLAIPLGKTNARNRSINFFIAVLLALVYFSIVGLFQLLVLRNSIGIIFGLISPHIIIYFLYLALVKSRIFM</sequence>
<evidence type="ECO:0000313" key="8">
    <source>
        <dbReference type="Proteomes" id="UP000011686"/>
    </source>
</evidence>
<name>M1L509_9PROT</name>
<dbReference type="RefSeq" id="WP_015238424.1">
    <property type="nucleotide sequence ID" value="NC_020283.1"/>
</dbReference>
<dbReference type="EMBL" id="CP003804">
    <property type="protein sequence ID" value="AGF47733.1"/>
    <property type="molecule type" value="Genomic_DNA"/>
</dbReference>
<dbReference type="HOGENOM" id="CLU_028799_0_0_4"/>
<comment type="subcellular location">
    <subcellularLocation>
        <location evidence="1">Cell membrane</location>
        <topology evidence="1">Multi-pass membrane protein</topology>
    </subcellularLocation>
</comment>
<keyword evidence="2" id="KW-1003">Cell membrane</keyword>
<dbReference type="Pfam" id="PF03739">
    <property type="entry name" value="LptF_LptG"/>
    <property type="match status" value="1"/>
</dbReference>
<keyword evidence="4 6" id="KW-1133">Transmembrane helix</keyword>
<evidence type="ECO:0000256" key="6">
    <source>
        <dbReference type="SAM" id="Phobius"/>
    </source>
</evidence>
<dbReference type="GO" id="GO:0015920">
    <property type="term" value="P:lipopolysaccharide transport"/>
    <property type="evidence" value="ECO:0007669"/>
    <property type="project" value="TreeGrafter"/>
</dbReference>
<keyword evidence="5 6" id="KW-0472">Membrane</keyword>
<dbReference type="STRING" id="1208918.CDEE_0742"/>
<evidence type="ECO:0000256" key="5">
    <source>
        <dbReference type="ARBA" id="ARBA00023136"/>
    </source>
</evidence>
<evidence type="ECO:0000256" key="1">
    <source>
        <dbReference type="ARBA" id="ARBA00004651"/>
    </source>
</evidence>
<evidence type="ECO:0000256" key="2">
    <source>
        <dbReference type="ARBA" id="ARBA00022475"/>
    </source>
</evidence>
<feature type="transmembrane region" description="Helical" evidence="6">
    <location>
        <begin position="270"/>
        <end position="291"/>
    </location>
</feature>
<gene>
    <name evidence="7" type="ORF">CDEE_0742</name>
</gene>
<dbReference type="InterPro" id="IPR005495">
    <property type="entry name" value="LptG/LptF_permease"/>
</dbReference>
<dbReference type="GO" id="GO:0043190">
    <property type="term" value="C:ATP-binding cassette (ABC) transporter complex"/>
    <property type="evidence" value="ECO:0007669"/>
    <property type="project" value="TreeGrafter"/>
</dbReference>
<organism evidence="7 8">
    <name type="scientific">Candidatus Kinetoplastidibacterium crithidiae TCC036E</name>
    <dbReference type="NCBI Taxonomy" id="1208918"/>
    <lineage>
        <taxon>Bacteria</taxon>
        <taxon>Pseudomonadati</taxon>
        <taxon>Pseudomonadota</taxon>
        <taxon>Betaproteobacteria</taxon>
        <taxon>Candidatus Kinetoplastidibacterium</taxon>
    </lineage>
</organism>
<protein>
    <submittedName>
        <fullName evidence="7">Lipopolysaccharide export system permease protein</fullName>
    </submittedName>
</protein>
<keyword evidence="3 6" id="KW-0812">Transmembrane</keyword>
<dbReference type="eggNOG" id="COG0795">
    <property type="taxonomic scope" value="Bacteria"/>
</dbReference>
<dbReference type="AlphaFoldDB" id="M1L509"/>
<dbReference type="PANTHER" id="PTHR33529">
    <property type="entry name" value="SLR0882 PROTEIN-RELATED"/>
    <property type="match status" value="1"/>
</dbReference>
<dbReference type="Proteomes" id="UP000011686">
    <property type="component" value="Chromosome"/>
</dbReference>
<feature type="transmembrane region" description="Helical" evidence="6">
    <location>
        <begin position="331"/>
        <end position="352"/>
    </location>
</feature>
<dbReference type="PANTHER" id="PTHR33529:SF7">
    <property type="entry name" value="LIPOPOLYSACCHARIDE EXPORT SYSTEM PERMEASE PROTEIN LPTF"/>
    <property type="match status" value="1"/>
</dbReference>
<keyword evidence="8" id="KW-1185">Reference proteome</keyword>
<feature type="transmembrane region" description="Helical" evidence="6">
    <location>
        <begin position="12"/>
        <end position="33"/>
    </location>
</feature>
<dbReference type="KEGG" id="kct:CDEE_0742"/>
<feature type="transmembrane region" description="Helical" evidence="6">
    <location>
        <begin position="53"/>
        <end position="78"/>
    </location>
</feature>
<reference evidence="7 8" key="1">
    <citation type="journal article" date="2013" name="Genome Biol. Evol.">
        <title>Genome evolution and phylogenomic analysis of candidatus kinetoplastibacterium, the betaproteobacterial endosymbionts of strigomonas and angomonas.</title>
        <authorList>
            <person name="Alves J.M."/>
            <person name="Serrano M.G."/>
            <person name="Maia da Silva F."/>
            <person name="Voegtly L.J."/>
            <person name="Matveyev A.V."/>
            <person name="Teixeira M.M."/>
            <person name="Camargo E.P."/>
            <person name="Buck G.A."/>
        </authorList>
    </citation>
    <scope>NUCLEOTIDE SEQUENCE [LARGE SCALE GENOMIC DNA]</scope>
    <source>
        <strain evidence="7 8">TCC036E</strain>
    </source>
</reference>
<feature type="transmembrane region" description="Helical" evidence="6">
    <location>
        <begin position="99"/>
        <end position="126"/>
    </location>
</feature>
<evidence type="ECO:0000256" key="4">
    <source>
        <dbReference type="ARBA" id="ARBA00022989"/>
    </source>
</evidence>